<name>A0A1S0U518_LOALO</name>
<dbReference type="KEGG" id="loa:LOAG_03197"/>
<evidence type="ECO:0000313" key="1">
    <source>
        <dbReference type="EMBL" id="EFO25293.1"/>
    </source>
</evidence>
<proteinExistence type="predicted"/>
<gene>
    <name evidence="1" type="ORF">LOAG_03197</name>
</gene>
<dbReference type="OrthoDB" id="10370522at2759"/>
<reference evidence="1" key="1">
    <citation type="submission" date="2012-04" db="EMBL/GenBank/DDBJ databases">
        <title>The Genome Sequence of Loa loa.</title>
        <authorList>
            <consortium name="The Broad Institute Genome Sequencing Platform"/>
            <consortium name="Broad Institute Genome Sequencing Center for Infectious Disease"/>
            <person name="Nutman T.B."/>
            <person name="Fink D.L."/>
            <person name="Russ C."/>
            <person name="Young S."/>
            <person name="Zeng Q."/>
            <person name="Gargeya S."/>
            <person name="Alvarado L."/>
            <person name="Berlin A."/>
            <person name="Chapman S.B."/>
            <person name="Chen Z."/>
            <person name="Freedman E."/>
            <person name="Gellesch M."/>
            <person name="Goldberg J."/>
            <person name="Griggs A."/>
            <person name="Gujja S."/>
            <person name="Heilman E.R."/>
            <person name="Heiman D."/>
            <person name="Howarth C."/>
            <person name="Mehta T."/>
            <person name="Neiman D."/>
            <person name="Pearson M."/>
            <person name="Roberts A."/>
            <person name="Saif S."/>
            <person name="Shea T."/>
            <person name="Shenoy N."/>
            <person name="Sisk P."/>
            <person name="Stolte C."/>
            <person name="Sykes S."/>
            <person name="White J."/>
            <person name="Yandava C."/>
            <person name="Haas B."/>
            <person name="Henn M.R."/>
            <person name="Nusbaum C."/>
            <person name="Birren B."/>
        </authorList>
    </citation>
    <scope>NUCLEOTIDE SEQUENCE [LARGE SCALE GENOMIC DNA]</scope>
</reference>
<dbReference type="CTD" id="9940584"/>
<evidence type="ECO:0008006" key="2">
    <source>
        <dbReference type="Google" id="ProtNLM"/>
    </source>
</evidence>
<protein>
    <recommendedName>
        <fullName evidence="2">F-box domain-containing protein</fullName>
    </recommendedName>
</protein>
<dbReference type="OMA" id="AKYDQTY"/>
<sequence length="77" mass="8958">MHSGGAKYDQTYYSNRRYQVQSYRRILTIDPVQELPVEIGAKILRQLSFKQRTSVTQCNQSIEQFRFIMPVAACNNA</sequence>
<dbReference type="AlphaFoldDB" id="A0A1S0U518"/>
<dbReference type="EMBL" id="JH712100">
    <property type="protein sequence ID" value="EFO25293.1"/>
    <property type="molecule type" value="Genomic_DNA"/>
</dbReference>
<dbReference type="RefSeq" id="XP_003138782.1">
    <property type="nucleotide sequence ID" value="XM_003138734.1"/>
</dbReference>
<organism evidence="1">
    <name type="scientific">Loa loa</name>
    <name type="common">Eye worm</name>
    <name type="synonym">Filaria loa</name>
    <dbReference type="NCBI Taxonomy" id="7209"/>
    <lineage>
        <taxon>Eukaryota</taxon>
        <taxon>Metazoa</taxon>
        <taxon>Ecdysozoa</taxon>
        <taxon>Nematoda</taxon>
        <taxon>Chromadorea</taxon>
        <taxon>Rhabditida</taxon>
        <taxon>Spirurina</taxon>
        <taxon>Spiruromorpha</taxon>
        <taxon>Filarioidea</taxon>
        <taxon>Onchocercidae</taxon>
        <taxon>Loa</taxon>
    </lineage>
</organism>
<dbReference type="GeneID" id="9940584"/>
<accession>A0A1S0U518</accession>
<dbReference type="InParanoid" id="A0A1S0U518"/>